<dbReference type="EMBL" id="CP032683">
    <property type="protein sequence ID" value="AYK14894.1"/>
    <property type="molecule type" value="Genomic_DNA"/>
</dbReference>
<proteinExistence type="predicted"/>
<dbReference type="Gene3D" id="2.60.40.10">
    <property type="entry name" value="Immunoglobulins"/>
    <property type="match status" value="1"/>
</dbReference>
<dbReference type="Pfam" id="PF18911">
    <property type="entry name" value="PKD_4"/>
    <property type="match status" value="1"/>
</dbReference>
<dbReference type="PROSITE" id="PS50093">
    <property type="entry name" value="PKD"/>
    <property type="match status" value="1"/>
</dbReference>
<dbReference type="InterPro" id="IPR035986">
    <property type="entry name" value="PKD_dom_sf"/>
</dbReference>
<dbReference type="RefSeq" id="WP_054299855.1">
    <property type="nucleotide sequence ID" value="NZ_CP032683.1"/>
</dbReference>
<feature type="domain" description="PKD" evidence="1">
    <location>
        <begin position="100"/>
        <end position="147"/>
    </location>
</feature>
<protein>
    <submittedName>
        <fullName evidence="2">PKD domain-containing protein</fullName>
    </submittedName>
</protein>
<accession>A0A660HRM5</accession>
<dbReference type="InterPro" id="IPR000601">
    <property type="entry name" value="PKD_dom"/>
</dbReference>
<dbReference type="OrthoDB" id="137767at2157"/>
<dbReference type="SMART" id="SM00089">
    <property type="entry name" value="PKD"/>
    <property type="match status" value="1"/>
</dbReference>
<dbReference type="AlphaFoldDB" id="A0A660HRM5"/>
<evidence type="ECO:0000313" key="3">
    <source>
        <dbReference type="EMBL" id="NLK31637.1"/>
    </source>
</evidence>
<evidence type="ECO:0000313" key="4">
    <source>
        <dbReference type="Proteomes" id="UP000053087"/>
    </source>
</evidence>
<dbReference type="SUPFAM" id="SSF49299">
    <property type="entry name" value="PKD domain"/>
    <property type="match status" value="1"/>
</dbReference>
<sequence>MKNKEKLCSIAKASAAVVLFLILVSSAASASITEKWITTNPSISQNPAIYGNKIVWQDYRNGNPDIYMGTISSAFTASPTSGKAPLTVKFADKSTDVYYWTWNFGDGTTSTDQSPTHKYMKAGKYTVTLTVKNAAGSSTAKKTLTVS</sequence>
<evidence type="ECO:0000313" key="5">
    <source>
        <dbReference type="Proteomes" id="UP000585579"/>
    </source>
</evidence>
<reference evidence="3 5" key="3">
    <citation type="journal article" date="2020" name="Biotechnol. Biofuels">
        <title>New insights from the biogas microbiome by comprehensive genome-resolved metagenomics of nearly 1600 species originating from multiple anaerobic digesters.</title>
        <authorList>
            <person name="Campanaro S."/>
            <person name="Treu L."/>
            <person name="Rodriguez-R L.M."/>
            <person name="Kovalovszki A."/>
            <person name="Ziels R.M."/>
            <person name="Maus I."/>
            <person name="Zhu X."/>
            <person name="Kougias P.G."/>
            <person name="Basile A."/>
            <person name="Luo G."/>
            <person name="Schluter A."/>
            <person name="Konstantinidis K.T."/>
            <person name="Angelidaki I."/>
        </authorList>
    </citation>
    <scope>NUCLEOTIDE SEQUENCE [LARGE SCALE GENOMIC DNA]</scope>
    <source>
        <strain evidence="3">AS22ysBPME_46</strain>
    </source>
</reference>
<keyword evidence="4" id="KW-1185">Reference proteome</keyword>
<reference evidence="2 4" key="1">
    <citation type="journal article" date="2016" name="Int. J. Syst. Evol. Microbiol.">
        <title>Methanosarcina flavescens sp. nov., a methanogenic archaeon isolated from a full-scale anaerobic digester.</title>
        <authorList>
            <person name="Kern T."/>
            <person name="Fischer M.A."/>
            <person name="Deppenmeier U."/>
            <person name="Schmitz R.A."/>
            <person name="Rother M."/>
        </authorList>
    </citation>
    <scope>NUCLEOTIDE SEQUENCE [LARGE SCALE GENOMIC DNA]</scope>
    <source>
        <strain evidence="2 4">E03.2</strain>
    </source>
</reference>
<dbReference type="InterPro" id="IPR013783">
    <property type="entry name" value="Ig-like_fold"/>
</dbReference>
<name>A0A660HRM5_9EURY</name>
<dbReference type="CDD" id="cd00146">
    <property type="entry name" value="PKD"/>
    <property type="match status" value="1"/>
</dbReference>
<gene>
    <name evidence="2" type="ORF">AOB57_006525</name>
    <name evidence="3" type="ORF">GX302_02000</name>
</gene>
<evidence type="ECO:0000313" key="2">
    <source>
        <dbReference type="EMBL" id="AYK14894.1"/>
    </source>
</evidence>
<evidence type="ECO:0000259" key="1">
    <source>
        <dbReference type="PROSITE" id="PS50093"/>
    </source>
</evidence>
<organism evidence="2 4">
    <name type="scientific">Methanosarcina flavescens</name>
    <dbReference type="NCBI Taxonomy" id="1715806"/>
    <lineage>
        <taxon>Archaea</taxon>
        <taxon>Methanobacteriati</taxon>
        <taxon>Methanobacteriota</taxon>
        <taxon>Stenosarchaea group</taxon>
        <taxon>Methanomicrobia</taxon>
        <taxon>Methanosarcinales</taxon>
        <taxon>Methanosarcinaceae</taxon>
        <taxon>Methanosarcina</taxon>
    </lineage>
</organism>
<dbReference type="PANTHER" id="PTHR36842">
    <property type="entry name" value="PROTEIN TOLB HOMOLOG"/>
    <property type="match status" value="1"/>
</dbReference>
<dbReference type="KEGG" id="mfz:AOB57_006525"/>
<reference evidence="2" key="2">
    <citation type="submission" date="2018-10" db="EMBL/GenBank/DDBJ databases">
        <authorList>
            <person name="Fischer M.A."/>
            <person name="Kern T."/>
            <person name="Deppenmeier U."/>
            <person name="Schmitz R.A."/>
            <person name="Rother M."/>
        </authorList>
    </citation>
    <scope>NUCLEOTIDE SEQUENCE</scope>
    <source>
        <strain evidence="2">E03.2</strain>
    </source>
</reference>
<dbReference type="PANTHER" id="PTHR36842:SF1">
    <property type="entry name" value="PROTEIN TOLB"/>
    <property type="match status" value="1"/>
</dbReference>
<dbReference type="InterPro" id="IPR022409">
    <property type="entry name" value="PKD/Chitinase_dom"/>
</dbReference>
<dbReference type="Proteomes" id="UP000585579">
    <property type="component" value="Unassembled WGS sequence"/>
</dbReference>
<dbReference type="GeneID" id="53687759"/>
<dbReference type="EMBL" id="JAAYQL010000009">
    <property type="protein sequence ID" value="NLK31637.1"/>
    <property type="molecule type" value="Genomic_DNA"/>
</dbReference>
<dbReference type="FunFam" id="2.60.40.10:FF:000270">
    <property type="entry name" value="Cell surface protein"/>
    <property type="match status" value="1"/>
</dbReference>
<dbReference type="Proteomes" id="UP000053087">
    <property type="component" value="Chromosome"/>
</dbReference>